<evidence type="ECO:0000256" key="9">
    <source>
        <dbReference type="ARBA" id="ARBA00023125"/>
    </source>
</evidence>
<dbReference type="FunFam" id="3.40.50.300:FF:000050">
    <property type="entry name" value="DNA repair protein RadA"/>
    <property type="match status" value="1"/>
</dbReference>
<keyword evidence="10 11" id="KW-0234">DNA repair</keyword>
<dbReference type="InterPro" id="IPR003593">
    <property type="entry name" value="AAA+_ATPase"/>
</dbReference>
<dbReference type="EMBL" id="FORR01000008">
    <property type="protein sequence ID" value="SFJ37078.1"/>
    <property type="molecule type" value="Genomic_DNA"/>
</dbReference>
<dbReference type="InterPro" id="IPR020588">
    <property type="entry name" value="RecA_ATP-bd"/>
</dbReference>
<evidence type="ECO:0000256" key="6">
    <source>
        <dbReference type="ARBA" id="ARBA00022833"/>
    </source>
</evidence>
<evidence type="ECO:0000256" key="1">
    <source>
        <dbReference type="ARBA" id="ARBA00022723"/>
    </source>
</evidence>
<dbReference type="Proteomes" id="UP000199545">
    <property type="component" value="Unassembled WGS sequence"/>
</dbReference>
<evidence type="ECO:0000313" key="15">
    <source>
        <dbReference type="EMBL" id="SFJ37078.1"/>
    </source>
</evidence>
<dbReference type="GO" id="GO:0016787">
    <property type="term" value="F:hydrolase activity"/>
    <property type="evidence" value="ECO:0007669"/>
    <property type="project" value="UniProtKB-KW"/>
</dbReference>
<proteinExistence type="inferred from homology"/>
<name>A0A1I3QSN2_9BACL</name>
<reference evidence="15 16" key="1">
    <citation type="submission" date="2016-10" db="EMBL/GenBank/DDBJ databases">
        <authorList>
            <person name="de Groot N.N."/>
        </authorList>
    </citation>
    <scope>NUCLEOTIDE SEQUENCE [LARGE SCALE GENOMIC DNA]</scope>
    <source>
        <strain evidence="15 16">DSM 44778</strain>
    </source>
</reference>
<comment type="function">
    <text evidence="13">DNA-dependent ATPase involved in processing of recombination intermediates, plays a role in repairing DNA breaks. Stimulates the branch migration of RecA-mediated strand transfer reactions, allowing the 3' invading strand to extend heteroduplex DNA faster. Binds ssDNA in the presence of ADP but not other nucleotides, has ATPase activity that is stimulated by ssDNA and various branched DNA structures, but inhibited by SSB. Does not have RecA's homology-searching function.</text>
</comment>
<keyword evidence="5" id="KW-0378">Hydrolase</keyword>
<dbReference type="SUPFAM" id="SSF54211">
    <property type="entry name" value="Ribosomal protein S5 domain 2-like"/>
    <property type="match status" value="1"/>
</dbReference>
<evidence type="ECO:0000256" key="3">
    <source>
        <dbReference type="ARBA" id="ARBA00022763"/>
    </source>
</evidence>
<evidence type="ECO:0000256" key="5">
    <source>
        <dbReference type="ARBA" id="ARBA00022801"/>
    </source>
</evidence>
<dbReference type="InterPro" id="IPR014721">
    <property type="entry name" value="Ribsml_uS5_D2-typ_fold_subgr"/>
</dbReference>
<feature type="domain" description="RecA family profile 1" evidence="14">
    <location>
        <begin position="68"/>
        <end position="217"/>
    </location>
</feature>
<dbReference type="CDD" id="cd01121">
    <property type="entry name" value="RadA_SMS_N"/>
    <property type="match status" value="1"/>
</dbReference>
<dbReference type="HAMAP" id="MF_01498">
    <property type="entry name" value="RadA_bact"/>
    <property type="match status" value="1"/>
</dbReference>
<dbReference type="InterPro" id="IPR027417">
    <property type="entry name" value="P-loop_NTPase"/>
</dbReference>
<feature type="short sequence motif" description="RadA KNRFG motif" evidence="11">
    <location>
        <begin position="254"/>
        <end position="258"/>
    </location>
</feature>
<gene>
    <name evidence="11" type="primary">radA</name>
    <name evidence="15" type="ORF">SAMN05421852_10887</name>
</gene>
<dbReference type="Pfam" id="PF13481">
    <property type="entry name" value="AAA_25"/>
    <property type="match status" value="1"/>
</dbReference>
<dbReference type="Gene3D" id="3.40.50.300">
    <property type="entry name" value="P-loop containing nucleotide triphosphate hydrolases"/>
    <property type="match status" value="1"/>
</dbReference>
<comment type="function">
    <text evidence="11">Plays a role in repairing double-strand DNA breaks, probably involving stabilizing or processing branched DNA or blocked replication forks.</text>
</comment>
<evidence type="ECO:0000256" key="8">
    <source>
        <dbReference type="ARBA" id="ARBA00023016"/>
    </source>
</evidence>
<dbReference type="AlphaFoldDB" id="A0A1I3QSN2"/>
<dbReference type="OrthoDB" id="9803906at2"/>
<evidence type="ECO:0000256" key="7">
    <source>
        <dbReference type="ARBA" id="ARBA00022840"/>
    </source>
</evidence>
<dbReference type="Gene3D" id="3.30.230.10">
    <property type="match status" value="1"/>
</dbReference>
<keyword evidence="2 11" id="KW-0547">Nucleotide-binding</keyword>
<feature type="binding site" evidence="11">
    <location>
        <begin position="97"/>
        <end position="104"/>
    </location>
    <ligand>
        <name>ATP</name>
        <dbReference type="ChEBI" id="CHEBI:30616"/>
    </ligand>
</feature>
<keyword evidence="7 11" id="KW-0067">ATP-binding</keyword>
<keyword evidence="3 11" id="KW-0227">DNA damage</keyword>
<dbReference type="SUPFAM" id="SSF52540">
    <property type="entry name" value="P-loop containing nucleoside triphosphate hydrolases"/>
    <property type="match status" value="1"/>
</dbReference>
<keyword evidence="16" id="KW-1185">Reference proteome</keyword>
<dbReference type="STRING" id="46223.SAMN05421852_10887"/>
<accession>A0A1I3QSN2</accession>
<dbReference type="RefSeq" id="WP_093229917.1">
    <property type="nucleotide sequence ID" value="NZ_FORR01000008.1"/>
</dbReference>
<dbReference type="Pfam" id="PF18073">
    <property type="entry name" value="Zn_ribbon_LapB"/>
    <property type="match status" value="1"/>
</dbReference>
<dbReference type="PROSITE" id="PS50162">
    <property type="entry name" value="RECA_2"/>
    <property type="match status" value="1"/>
</dbReference>
<dbReference type="GO" id="GO:0008270">
    <property type="term" value="F:zinc ion binding"/>
    <property type="evidence" value="ECO:0007669"/>
    <property type="project" value="UniProtKB-KW"/>
</dbReference>
<evidence type="ECO:0000256" key="13">
    <source>
        <dbReference type="RuleBase" id="RU003555"/>
    </source>
</evidence>
<dbReference type="GO" id="GO:0005524">
    <property type="term" value="F:ATP binding"/>
    <property type="evidence" value="ECO:0007669"/>
    <property type="project" value="UniProtKB-UniRule"/>
</dbReference>
<dbReference type="PANTHER" id="PTHR32472">
    <property type="entry name" value="DNA REPAIR PROTEIN RADA"/>
    <property type="match status" value="1"/>
</dbReference>
<dbReference type="InterPro" id="IPR041166">
    <property type="entry name" value="Rubredoxin_2"/>
</dbReference>
<keyword evidence="9 11" id="KW-0238">DNA-binding</keyword>
<protein>
    <recommendedName>
        <fullName evidence="11 12">DNA repair protein RadA</fullName>
    </recommendedName>
</protein>
<dbReference type="InterPro" id="IPR020568">
    <property type="entry name" value="Ribosomal_Su5_D2-typ_SF"/>
</dbReference>
<sequence>MAKMKSKFVCQECGYESPKWMGRCPGCQSWNTMVEERDVSASKMPMVGIKSRSQREKATPITKVGKLEEPRADTGIKELNRVLGGGLVPGSLILVGGDPGIGKSTLLLQATYQLAKRGMQVLYVSGEESIEQIRLRAERLGALHDNVIVASETDLIAIESLIEETKPKLVIIDSIQTMFHPEVTSAPGSVSQVRECTGQIMRFAKDWGVAIIIVGHVTKAGAIAGPRMLEHMVDSVLYFEGERHHTYRVLRAVKNRFGSTNEIGVFEMKESGLVEVENPSEMFLSGRPVGVPGTAVAASIEGTRPVLVELQALVAPTTFVTPKRMATGVDHHRVTMIMAVLEKRLGFFLQNQDAYLNVVGGVRLDEPAVDLAMAVSLVSSFRDQPTEAHDLFIGEVGLTGEVRAVSRVEQRVAEAYNLGFKRVILPIKNLRGWTPPKEIELIGVGTLGEALEVALGG</sequence>
<dbReference type="PRINTS" id="PR01874">
    <property type="entry name" value="DNAREPAIRADA"/>
</dbReference>
<keyword evidence="4 13" id="KW-0863">Zinc-finger</keyword>
<dbReference type="InterPro" id="IPR004504">
    <property type="entry name" value="DNA_repair_RadA"/>
</dbReference>
<feature type="region of interest" description="Lon-protease-like" evidence="11">
    <location>
        <begin position="353"/>
        <end position="457"/>
    </location>
</feature>
<evidence type="ECO:0000259" key="14">
    <source>
        <dbReference type="PROSITE" id="PS50162"/>
    </source>
</evidence>
<comment type="similarity">
    <text evidence="11 13">Belongs to the RecA family. RadA subfamily.</text>
</comment>
<dbReference type="Pfam" id="PF13541">
    <property type="entry name" value="ChlI"/>
    <property type="match status" value="1"/>
</dbReference>
<dbReference type="GO" id="GO:0005829">
    <property type="term" value="C:cytosol"/>
    <property type="evidence" value="ECO:0007669"/>
    <property type="project" value="TreeGrafter"/>
</dbReference>
<dbReference type="NCBIfam" id="TIGR00416">
    <property type="entry name" value="sms"/>
    <property type="match status" value="1"/>
</dbReference>
<keyword evidence="6 13" id="KW-0862">Zinc</keyword>
<evidence type="ECO:0000256" key="10">
    <source>
        <dbReference type="ARBA" id="ARBA00023204"/>
    </source>
</evidence>
<dbReference type="GO" id="GO:0140664">
    <property type="term" value="F:ATP-dependent DNA damage sensor activity"/>
    <property type="evidence" value="ECO:0007669"/>
    <property type="project" value="InterPro"/>
</dbReference>
<dbReference type="GO" id="GO:0000725">
    <property type="term" value="P:recombinational repair"/>
    <property type="evidence" value="ECO:0007669"/>
    <property type="project" value="UniProtKB-UniRule"/>
</dbReference>
<keyword evidence="8 11" id="KW-0346">Stress response</keyword>
<dbReference type="SMART" id="SM00382">
    <property type="entry name" value="AAA"/>
    <property type="match status" value="1"/>
</dbReference>
<evidence type="ECO:0000256" key="2">
    <source>
        <dbReference type="ARBA" id="ARBA00022741"/>
    </source>
</evidence>
<dbReference type="GO" id="GO:0003684">
    <property type="term" value="F:damaged DNA binding"/>
    <property type="evidence" value="ECO:0007669"/>
    <property type="project" value="InterPro"/>
</dbReference>
<evidence type="ECO:0000256" key="11">
    <source>
        <dbReference type="HAMAP-Rule" id="MF_01498"/>
    </source>
</evidence>
<dbReference type="FunFam" id="3.30.230.10:FF:000031">
    <property type="entry name" value="DNA repair protein RadA"/>
    <property type="match status" value="1"/>
</dbReference>
<evidence type="ECO:0000256" key="4">
    <source>
        <dbReference type="ARBA" id="ARBA00022771"/>
    </source>
</evidence>
<evidence type="ECO:0000313" key="16">
    <source>
        <dbReference type="Proteomes" id="UP000199545"/>
    </source>
</evidence>
<keyword evidence="1 11" id="KW-0479">Metal-binding</keyword>
<evidence type="ECO:0000256" key="12">
    <source>
        <dbReference type="NCBIfam" id="TIGR00416"/>
    </source>
</evidence>
<comment type="domain">
    <text evidence="11">The middle region has homology to RecA with ATPase motifs including the RadA KNRFG motif, while the C-terminus is homologous to Lon protease.</text>
</comment>
<organism evidence="15 16">
    <name type="scientific">Thermoflavimicrobium dichotomicum</name>
    <dbReference type="NCBI Taxonomy" id="46223"/>
    <lineage>
        <taxon>Bacteria</taxon>
        <taxon>Bacillati</taxon>
        <taxon>Bacillota</taxon>
        <taxon>Bacilli</taxon>
        <taxon>Bacillales</taxon>
        <taxon>Thermoactinomycetaceae</taxon>
        <taxon>Thermoflavimicrobium</taxon>
    </lineage>
</organism>
<dbReference type="PANTHER" id="PTHR32472:SF10">
    <property type="entry name" value="DNA REPAIR PROTEIN RADA-LIKE PROTEIN"/>
    <property type="match status" value="1"/>
</dbReference>